<dbReference type="Gene3D" id="3.10.450.460">
    <property type="entry name" value="EspG protein, N-terminal domain"/>
    <property type="match status" value="1"/>
</dbReference>
<dbReference type="PATRIC" id="fig|386585.9.peg.4798"/>
<keyword evidence="1" id="KW-0378">Hydrolase</keyword>
<dbReference type="SMR" id="A0A0H3JHV5"/>
<dbReference type="GO" id="GO:0006508">
    <property type="term" value="P:proteolysis"/>
    <property type="evidence" value="ECO:0007669"/>
    <property type="project" value="UniProtKB-KW"/>
</dbReference>
<dbReference type="AlphaFoldDB" id="A0A0H3JHV5"/>
<protein>
    <submittedName>
        <fullName evidence="2">EspG</fullName>
    </submittedName>
</protein>
<dbReference type="PIRSF" id="PIRSF011515">
    <property type="entry name" value="EspG"/>
    <property type="match status" value="1"/>
</dbReference>
<name>A0A0H3JHV5_ECO57</name>
<proteinExistence type="inferred from homology"/>
<reference evidence="2" key="1">
    <citation type="submission" date="2008-07" db="EMBL/GenBank/DDBJ databases">
        <authorList>
            <person name="Zhang Y."/>
            <person name="Golds G."/>
            <person name="John S.J."/>
            <person name="Laing C."/>
            <person name="Kropinski A."/>
            <person name="Gannon V.P.J."/>
        </authorList>
    </citation>
    <scope>NUCLEOTIDE SEQUENCE</scope>
    <source>
        <strain evidence="2">ECI-1717</strain>
    </source>
</reference>
<dbReference type="GO" id="GO:0004197">
    <property type="term" value="F:cysteine-type endopeptidase activity"/>
    <property type="evidence" value="ECO:0007669"/>
    <property type="project" value="InterPro"/>
</dbReference>
<evidence type="ECO:0000256" key="1">
    <source>
        <dbReference type="PIRNR" id="PIRNR011515"/>
    </source>
</evidence>
<keyword evidence="1" id="KW-0964">Secreted</keyword>
<comment type="function">
    <text evidence="1">Alpha-tubulin-specific protease.</text>
</comment>
<dbReference type="InterPro" id="IPR043098">
    <property type="entry name" value="Cys_protease_VirA/EspG_N"/>
</dbReference>
<evidence type="ECO:0000313" key="2">
    <source>
        <dbReference type="EMBL" id="ACG59652.1"/>
    </source>
</evidence>
<dbReference type="Pfam" id="PF06872">
    <property type="entry name" value="EspG"/>
    <property type="match status" value="1"/>
</dbReference>
<keyword evidence="1" id="KW-0788">Thiol protease</keyword>
<dbReference type="InterPro" id="IPR009669">
    <property type="entry name" value="Cys_protease_VirA/EspG"/>
</dbReference>
<comment type="subunit">
    <text evidence="1">Monomer. Interacts specifically with alpha tubulin, a major component of microtubule.</text>
</comment>
<accession>A0A0H3JHV5</accession>
<keyword evidence="1" id="KW-0645">Protease</keyword>
<sequence>MILVAKLFITNQIGESLMINGLNNDSASLVLDAAMKVNSGFKKSWDEMSCAEKLFKVLSFGLWNPTYSRSERQSFQELLTVLEPVYPLPNELGRVSARFSDGSSLRISVTNSELVEAEIRTANNEKITVLLESNEQNRLLQSLPIDRHMPYIQVHRALSEMDLTDTTSMRNLLGFTSKLSTTLIPHNAQTDPLSGPTPFSSIFMDTCRGLGNAKLSLNGVDIPANAQKLLRDALGLKDTHSSPTRNVIDHGISRHDAEQIARESSGSDKQKAEVVEFLCHPEAATAICSAFYQSFNVPALTLTHERISKASEYNAERSLDTPNACINISISQSSDGNIYVTSHTGVLIMAPEDRPNEMGMLTNRTSYEVPQGVKCIIDEMVSALQPRYAASETYLQNT</sequence>
<organism evidence="2">
    <name type="scientific">Escherichia coli O157:H7</name>
    <dbReference type="NCBI Taxonomy" id="83334"/>
    <lineage>
        <taxon>Bacteria</taxon>
        <taxon>Pseudomonadati</taxon>
        <taxon>Pseudomonadota</taxon>
        <taxon>Gammaproteobacteria</taxon>
        <taxon>Enterobacterales</taxon>
        <taxon>Enterobacteriaceae</taxon>
        <taxon>Escherichia</taxon>
    </lineage>
</organism>
<comment type="similarity">
    <text evidence="1">Belongs to the protease EspG/VirA family.</text>
</comment>
<dbReference type="EMBL" id="EU871626">
    <property type="protein sequence ID" value="ACG59652.1"/>
    <property type="molecule type" value="Genomic_DNA"/>
</dbReference>
<comment type="subcellular location">
    <subcellularLocation>
        <location evidence="1">Secreted</location>
    </subcellularLocation>
</comment>
<dbReference type="GO" id="GO:0005576">
    <property type="term" value="C:extracellular region"/>
    <property type="evidence" value="ECO:0007669"/>
    <property type="project" value="UniProtKB-SubCell"/>
</dbReference>
<dbReference type="OMA" id="KCEIDEM"/>